<evidence type="ECO:0000256" key="2">
    <source>
        <dbReference type="ARBA" id="ARBA00023163"/>
    </source>
</evidence>
<keyword evidence="5" id="KW-0812">Transmembrane</keyword>
<accession>A0ABR3ZFF4</accession>
<dbReference type="PANTHER" id="PTHR47424">
    <property type="entry name" value="REGULATORY PROTEIN GAL4"/>
    <property type="match status" value="1"/>
</dbReference>
<feature type="transmembrane region" description="Helical" evidence="5">
    <location>
        <begin position="172"/>
        <end position="188"/>
    </location>
</feature>
<keyword evidence="5" id="KW-0472">Membrane</keyword>
<keyword evidence="2" id="KW-0804">Transcription</keyword>
<dbReference type="Proteomes" id="UP001583186">
    <property type="component" value="Unassembled WGS sequence"/>
</dbReference>
<sequence length="663" mass="72643">MSDDHNNNANDKDDNTDDNEGGRGWHEFRLYNHHDNNDDQEVCDDVNGLSINIHRRSYLGIGSIQAIFRAMFRVKPSLQWELQRAISLRSNANMRNMRATEAVPVAPSVTTGSPSSISTSAGTAHAAPPAPPLEEETAINAYFAHIHGIVPLLDEVHFRDLWRRGQRCDRPWLALLNMVLVLGSLAFGDERSSHIYYLRAQTYLDFELLATGCLESLQALCLLGGLYLHLRNAPNMAYTVMGMAYRIAIGLGLHRMPGLSAGGGKDKDSNGSGGPWRPQIRQRIWWSLFCLDTWGSMNLGRPTLGRWDPRAMTVPRLVSGMQTDTSDTLNTPDPLDLSLDCASAFCLVATKIQQRLAQPAPMRTDEVLLFDAQVQSWHRSLPPVLLHADQCPTPLRSAQRILRYRYFNLRMLLLRSVLIRYAHGRAGSANGPGASPASLSQPDQQAVSLCRDIACEAVEQIHLSVASSSEEGDAANRILVWSAVWYLYQATMVLLLSIMVDPDHPESLRWRASVETALVLLGSATPVSRAADRSRLLVQSLLHICGGNSAAVTNVAGNAETADETMESVTATAPIFTFPAYPALSPSNTMSTMGNHQPGAHPGAHPGSLSGMNAMTGIPGNMSDEDLWSLLGLDMFTEETSTWGVNELGDWPVTDYNHGQFGA</sequence>
<name>A0ABR3ZFF4_9PEZI</name>
<keyword evidence="3" id="KW-0539">Nucleus</keyword>
<dbReference type="SMART" id="SM00906">
    <property type="entry name" value="Fungal_trans"/>
    <property type="match status" value="1"/>
</dbReference>
<evidence type="ECO:0000256" key="4">
    <source>
        <dbReference type="SAM" id="MobiDB-lite"/>
    </source>
</evidence>
<feature type="region of interest" description="Disordered" evidence="4">
    <location>
        <begin position="1"/>
        <end position="23"/>
    </location>
</feature>
<evidence type="ECO:0000256" key="3">
    <source>
        <dbReference type="ARBA" id="ARBA00023242"/>
    </source>
</evidence>
<feature type="transmembrane region" description="Helical" evidence="5">
    <location>
        <begin position="208"/>
        <end position="228"/>
    </location>
</feature>
<protein>
    <recommendedName>
        <fullName evidence="6">Xylanolytic transcriptional activator regulatory domain-containing protein</fullName>
    </recommendedName>
</protein>
<proteinExistence type="predicted"/>
<dbReference type="CDD" id="cd12148">
    <property type="entry name" value="fungal_TF_MHR"/>
    <property type="match status" value="1"/>
</dbReference>
<dbReference type="PANTHER" id="PTHR47424:SF5">
    <property type="entry name" value="ZN(II)2CYS6 TRANSCRIPTION FACTOR (EUROFUNG)"/>
    <property type="match status" value="1"/>
</dbReference>
<reference evidence="7 8" key="1">
    <citation type="journal article" date="2024" name="IMA Fungus">
        <title>IMA Genome - F19 : A genome assembly and annotation guide to empower mycologists, including annotated draft genome sequences of Ceratocystis pirilliformis, Diaporthe australafricana, Fusarium ophioides, Paecilomyces lecythidis, and Sporothrix stenoceras.</title>
        <authorList>
            <person name="Aylward J."/>
            <person name="Wilson A.M."/>
            <person name="Visagie C.M."/>
            <person name="Spraker J."/>
            <person name="Barnes I."/>
            <person name="Buitendag C."/>
            <person name="Ceriani C."/>
            <person name="Del Mar Angel L."/>
            <person name="du Plessis D."/>
            <person name="Fuchs T."/>
            <person name="Gasser K."/>
            <person name="Kramer D."/>
            <person name="Li W."/>
            <person name="Munsamy K."/>
            <person name="Piso A."/>
            <person name="Price J.L."/>
            <person name="Sonnekus B."/>
            <person name="Thomas C."/>
            <person name="van der Nest A."/>
            <person name="van Dijk A."/>
            <person name="van Heerden A."/>
            <person name="van Vuuren N."/>
            <person name="Yilmaz N."/>
            <person name="Duong T.A."/>
            <person name="van der Merwe N.A."/>
            <person name="Wingfield M.J."/>
            <person name="Wingfield B.D."/>
        </authorList>
    </citation>
    <scope>NUCLEOTIDE SEQUENCE [LARGE SCALE GENOMIC DNA]</scope>
    <source>
        <strain evidence="7 8">CMW 5346</strain>
    </source>
</reference>
<comment type="caution">
    <text evidence="7">The sequence shown here is derived from an EMBL/GenBank/DDBJ whole genome shotgun (WGS) entry which is preliminary data.</text>
</comment>
<feature type="transmembrane region" description="Helical" evidence="5">
    <location>
        <begin position="478"/>
        <end position="500"/>
    </location>
</feature>
<dbReference type="Pfam" id="PF04082">
    <property type="entry name" value="Fungal_trans"/>
    <property type="match status" value="1"/>
</dbReference>
<dbReference type="InterPro" id="IPR051127">
    <property type="entry name" value="Fungal_SecMet_Regulators"/>
</dbReference>
<evidence type="ECO:0000313" key="7">
    <source>
        <dbReference type="EMBL" id="KAL1898904.1"/>
    </source>
</evidence>
<evidence type="ECO:0000256" key="1">
    <source>
        <dbReference type="ARBA" id="ARBA00023015"/>
    </source>
</evidence>
<keyword evidence="5" id="KW-1133">Transmembrane helix</keyword>
<feature type="compositionally biased region" description="Polar residues" evidence="4">
    <location>
        <begin position="108"/>
        <end position="118"/>
    </location>
</feature>
<feature type="compositionally biased region" description="Basic and acidic residues" evidence="4">
    <location>
        <begin position="1"/>
        <end position="13"/>
    </location>
</feature>
<dbReference type="EMBL" id="JAWCUI010000014">
    <property type="protein sequence ID" value="KAL1898904.1"/>
    <property type="molecule type" value="Genomic_DNA"/>
</dbReference>
<dbReference type="InterPro" id="IPR007219">
    <property type="entry name" value="XnlR_reg_dom"/>
</dbReference>
<evidence type="ECO:0000256" key="5">
    <source>
        <dbReference type="SAM" id="Phobius"/>
    </source>
</evidence>
<organism evidence="7 8">
    <name type="scientific">Sporothrix stenoceras</name>
    <dbReference type="NCBI Taxonomy" id="5173"/>
    <lineage>
        <taxon>Eukaryota</taxon>
        <taxon>Fungi</taxon>
        <taxon>Dikarya</taxon>
        <taxon>Ascomycota</taxon>
        <taxon>Pezizomycotina</taxon>
        <taxon>Sordariomycetes</taxon>
        <taxon>Sordariomycetidae</taxon>
        <taxon>Ophiostomatales</taxon>
        <taxon>Ophiostomataceae</taxon>
        <taxon>Sporothrix</taxon>
    </lineage>
</organism>
<evidence type="ECO:0000313" key="8">
    <source>
        <dbReference type="Proteomes" id="UP001583186"/>
    </source>
</evidence>
<evidence type="ECO:0000259" key="6">
    <source>
        <dbReference type="SMART" id="SM00906"/>
    </source>
</evidence>
<feature type="region of interest" description="Disordered" evidence="4">
    <location>
        <begin position="104"/>
        <end position="130"/>
    </location>
</feature>
<keyword evidence="1" id="KW-0805">Transcription regulation</keyword>
<gene>
    <name evidence="7" type="ORF">Sste5346_003315</name>
</gene>
<feature type="domain" description="Xylanolytic transcriptional activator regulatory" evidence="6">
    <location>
        <begin position="237"/>
        <end position="324"/>
    </location>
</feature>
<keyword evidence="8" id="KW-1185">Reference proteome</keyword>